<organism evidence="1 2">
    <name type="scientific">Dreissena polymorpha</name>
    <name type="common">Zebra mussel</name>
    <name type="synonym">Mytilus polymorpha</name>
    <dbReference type="NCBI Taxonomy" id="45954"/>
    <lineage>
        <taxon>Eukaryota</taxon>
        <taxon>Metazoa</taxon>
        <taxon>Spiralia</taxon>
        <taxon>Lophotrochozoa</taxon>
        <taxon>Mollusca</taxon>
        <taxon>Bivalvia</taxon>
        <taxon>Autobranchia</taxon>
        <taxon>Heteroconchia</taxon>
        <taxon>Euheterodonta</taxon>
        <taxon>Imparidentia</taxon>
        <taxon>Neoheterodontei</taxon>
        <taxon>Myida</taxon>
        <taxon>Dreissenoidea</taxon>
        <taxon>Dreissenidae</taxon>
        <taxon>Dreissena</taxon>
    </lineage>
</organism>
<dbReference type="EMBL" id="JAIWYP010000014">
    <property type="protein sequence ID" value="KAH3710976.1"/>
    <property type="molecule type" value="Genomic_DNA"/>
</dbReference>
<dbReference type="Proteomes" id="UP000828390">
    <property type="component" value="Unassembled WGS sequence"/>
</dbReference>
<sequence length="120" mass="13452">MAESVGCLIIGKAVAYDKVLMEKMFLQAVVTVLQEDNIRHRLRPVLTPAVSEVLRSLNEITLNEMVHSSKTKTTVGAIKAEEHRAVKALQERVEELKGYVLHMRDSNSQADIHEKNSNTV</sequence>
<gene>
    <name evidence="1" type="ORF">DPMN_070474</name>
</gene>
<reference evidence="1" key="2">
    <citation type="submission" date="2020-11" db="EMBL/GenBank/DDBJ databases">
        <authorList>
            <person name="McCartney M.A."/>
            <person name="Auch B."/>
            <person name="Kono T."/>
            <person name="Mallez S."/>
            <person name="Becker A."/>
            <person name="Gohl D.M."/>
            <person name="Silverstein K.A.T."/>
            <person name="Koren S."/>
            <person name="Bechman K.B."/>
            <person name="Herman A."/>
            <person name="Abrahante J.E."/>
            <person name="Garbe J."/>
        </authorList>
    </citation>
    <scope>NUCLEOTIDE SEQUENCE</scope>
    <source>
        <strain evidence="1">Duluth1</strain>
        <tissue evidence="1">Whole animal</tissue>
    </source>
</reference>
<evidence type="ECO:0000313" key="1">
    <source>
        <dbReference type="EMBL" id="KAH3710976.1"/>
    </source>
</evidence>
<proteinExistence type="predicted"/>
<comment type="caution">
    <text evidence="1">The sequence shown here is derived from an EMBL/GenBank/DDBJ whole genome shotgun (WGS) entry which is preliminary data.</text>
</comment>
<protein>
    <submittedName>
        <fullName evidence="1">Uncharacterized protein</fullName>
    </submittedName>
</protein>
<reference evidence="1" key="1">
    <citation type="journal article" date="2019" name="bioRxiv">
        <title>The Genome of the Zebra Mussel, Dreissena polymorpha: A Resource for Invasive Species Research.</title>
        <authorList>
            <person name="McCartney M.A."/>
            <person name="Auch B."/>
            <person name="Kono T."/>
            <person name="Mallez S."/>
            <person name="Zhang Y."/>
            <person name="Obille A."/>
            <person name="Becker A."/>
            <person name="Abrahante J.E."/>
            <person name="Garbe J."/>
            <person name="Badalamenti J.P."/>
            <person name="Herman A."/>
            <person name="Mangelson H."/>
            <person name="Liachko I."/>
            <person name="Sullivan S."/>
            <person name="Sone E.D."/>
            <person name="Koren S."/>
            <person name="Silverstein K.A.T."/>
            <person name="Beckman K.B."/>
            <person name="Gohl D.M."/>
        </authorList>
    </citation>
    <scope>NUCLEOTIDE SEQUENCE</scope>
    <source>
        <strain evidence="1">Duluth1</strain>
        <tissue evidence="1">Whole animal</tissue>
    </source>
</reference>
<dbReference type="AlphaFoldDB" id="A0A9D3Z5D4"/>
<keyword evidence="2" id="KW-1185">Reference proteome</keyword>
<accession>A0A9D3Z5D4</accession>
<name>A0A9D3Z5D4_DREPO</name>
<evidence type="ECO:0000313" key="2">
    <source>
        <dbReference type="Proteomes" id="UP000828390"/>
    </source>
</evidence>